<dbReference type="EMBL" id="JTJZ01000015">
    <property type="protein sequence ID" value="KHS53505.1"/>
    <property type="molecule type" value="Genomic_DNA"/>
</dbReference>
<evidence type="ECO:0000256" key="3">
    <source>
        <dbReference type="ARBA" id="ARBA00023204"/>
    </source>
</evidence>
<keyword evidence="2" id="KW-0067">ATP-binding</keyword>
<dbReference type="InterPro" id="IPR011604">
    <property type="entry name" value="PDDEXK-like_dom_sf"/>
</dbReference>
<keyword evidence="2" id="KW-0547">Nucleotide-binding</keyword>
<evidence type="ECO:0000313" key="6">
    <source>
        <dbReference type="EMBL" id="KHS53505.1"/>
    </source>
</evidence>
<dbReference type="EMBL" id="CP014869">
    <property type="protein sequence ID" value="AMT93956.1"/>
    <property type="molecule type" value="Genomic_DNA"/>
</dbReference>
<keyword evidence="2" id="KW-0347">Helicase</keyword>
<organism evidence="6 7">
    <name type="scientific">Brevibacterium linens</name>
    <dbReference type="NCBI Taxonomy" id="1703"/>
    <lineage>
        <taxon>Bacteria</taxon>
        <taxon>Bacillati</taxon>
        <taxon>Actinomycetota</taxon>
        <taxon>Actinomycetes</taxon>
        <taxon>Micrococcales</taxon>
        <taxon>Brevibacteriaceae</taxon>
        <taxon>Brevibacterium</taxon>
    </lineage>
</organism>
<accession>A0A0B9AD55</accession>
<dbReference type="Proteomes" id="UP000031488">
    <property type="component" value="Unassembled WGS sequence"/>
</dbReference>
<reference evidence="6 7" key="1">
    <citation type="submission" date="2014-11" db="EMBL/GenBank/DDBJ databases">
        <title>Draft Genome Sequence of Brevibacterium linens AE038-8.</title>
        <authorList>
            <person name="Maizel D."/>
            <person name="Utturkar S.M."/>
            <person name="Brown S.D."/>
            <person name="Ferrero M."/>
            <person name="Rosen B.P."/>
        </authorList>
    </citation>
    <scope>NUCLEOTIDE SEQUENCE [LARGE SCALE GENOMIC DNA]</scope>
    <source>
        <strain evidence="6 7">AE038-8</strain>
    </source>
</reference>
<evidence type="ECO:0000256" key="2">
    <source>
        <dbReference type="ARBA" id="ARBA00022806"/>
    </source>
</evidence>
<protein>
    <submittedName>
        <fullName evidence="5">Exodeoxyribonuclease V subunit beta</fullName>
    </submittedName>
</protein>
<keyword evidence="1" id="KW-0227">DNA damage</keyword>
<dbReference type="PATRIC" id="fig|1703.6.peg.879"/>
<name>A0A0B9AD55_BRELN</name>
<dbReference type="SUPFAM" id="SSF52980">
    <property type="entry name" value="Restriction endonuclease-like"/>
    <property type="match status" value="1"/>
</dbReference>
<dbReference type="AlphaFoldDB" id="A0A0B9AD55"/>
<feature type="domain" description="PD-(D/E)XK endonuclease-like" evidence="4">
    <location>
        <begin position="6"/>
        <end position="251"/>
    </location>
</feature>
<accession>A0A142NME2</accession>
<evidence type="ECO:0000259" key="4">
    <source>
        <dbReference type="Pfam" id="PF12705"/>
    </source>
</evidence>
<dbReference type="Pfam" id="PF12705">
    <property type="entry name" value="PDDEXK_1"/>
    <property type="match status" value="1"/>
</dbReference>
<evidence type="ECO:0000313" key="8">
    <source>
        <dbReference type="Proteomes" id="UP000075950"/>
    </source>
</evidence>
<gene>
    <name evidence="5" type="ORF">A2T55_09345</name>
    <name evidence="6" type="ORF">AE0388_0993</name>
</gene>
<keyword evidence="2" id="KW-0378">Hydrolase</keyword>
<dbReference type="GO" id="GO:0006281">
    <property type="term" value="P:DNA repair"/>
    <property type="evidence" value="ECO:0007669"/>
    <property type="project" value="UniProtKB-KW"/>
</dbReference>
<dbReference type="STRING" id="1703.BLSMQ_2088"/>
<dbReference type="GO" id="GO:0004386">
    <property type="term" value="F:helicase activity"/>
    <property type="evidence" value="ECO:0007669"/>
    <property type="project" value="UniProtKB-KW"/>
</dbReference>
<dbReference type="Proteomes" id="UP000075950">
    <property type="component" value="Chromosome"/>
</dbReference>
<evidence type="ECO:0000256" key="1">
    <source>
        <dbReference type="ARBA" id="ARBA00022763"/>
    </source>
</evidence>
<proteinExistence type="predicted"/>
<dbReference type="KEGG" id="bly:A2T55_09345"/>
<keyword evidence="7" id="KW-1185">Reference proteome</keyword>
<keyword evidence="3" id="KW-0234">DNA repair</keyword>
<sequence length="269" mass="30646">MAELTSLSPSRANDFIQCPLKFRFRSIDKLPEPPSQAAFRGTVVHSVLEKLFTAPAAERTAELAQTMLMPAWEELVEKDPDVLEIFGEESEKETFFTSARRLIDSYFVLEYPEHLEPEETEKFVRTKLDNGLELRGFIDRVDVAPGGERRLVDYKTGKQPKPQYGREAKFQMGFYALVVYRLSGELVHTLQLMYLGSRSVLKSHPTMAEVEQTQFEIDAIWKDIIASAESDRWRPKKSPLCNWCTFKPLCPAWGNTAPPTPEITKIVGA</sequence>
<dbReference type="Gene3D" id="3.90.320.10">
    <property type="match status" value="1"/>
</dbReference>
<evidence type="ECO:0000313" key="5">
    <source>
        <dbReference type="EMBL" id="AMT93956.1"/>
    </source>
</evidence>
<evidence type="ECO:0000313" key="7">
    <source>
        <dbReference type="Proteomes" id="UP000031488"/>
    </source>
</evidence>
<dbReference type="InterPro" id="IPR011335">
    <property type="entry name" value="Restrct_endonuc-II-like"/>
</dbReference>
<dbReference type="InterPro" id="IPR038726">
    <property type="entry name" value="PDDEXK_AddAB-type"/>
</dbReference>
<reference evidence="5" key="3">
    <citation type="submission" date="2016-03" db="EMBL/GenBank/DDBJ databases">
        <authorList>
            <person name="Zhu Y."/>
            <person name="Sun C."/>
        </authorList>
    </citation>
    <scope>NUCLEOTIDE SEQUENCE</scope>
    <source>
        <strain evidence="5">BS258</strain>
    </source>
</reference>
<dbReference type="OrthoDB" id="9791397at2"/>
<dbReference type="RefSeq" id="WP_039207611.1">
    <property type="nucleotide sequence ID" value="NZ_CP014869.1"/>
</dbReference>
<reference evidence="8" key="2">
    <citation type="submission" date="2016-03" db="EMBL/GenBank/DDBJ databases">
        <authorList>
            <person name="Ploux O."/>
        </authorList>
    </citation>
    <scope>NUCLEOTIDE SEQUENCE [LARGE SCALE GENOMIC DNA]</scope>
    <source>
        <strain evidence="8">BS258</strain>
    </source>
</reference>